<feature type="chain" id="PRO_5044894223" description="SPOR domain-containing protein" evidence="1">
    <location>
        <begin position="27"/>
        <end position="199"/>
    </location>
</feature>
<dbReference type="EMBL" id="JAUSQP010000001">
    <property type="protein sequence ID" value="MDP9803309.1"/>
    <property type="molecule type" value="Genomic_DNA"/>
</dbReference>
<dbReference type="InterPro" id="IPR036680">
    <property type="entry name" value="SPOR-like_sf"/>
</dbReference>
<evidence type="ECO:0000313" key="3">
    <source>
        <dbReference type="EMBL" id="MDP9803309.1"/>
    </source>
</evidence>
<dbReference type="Pfam" id="PF05036">
    <property type="entry name" value="SPOR"/>
    <property type="match status" value="1"/>
</dbReference>
<feature type="signal peptide" evidence="1">
    <location>
        <begin position="1"/>
        <end position="26"/>
    </location>
</feature>
<gene>
    <name evidence="3" type="ORF">J2771_001563</name>
</gene>
<evidence type="ECO:0000256" key="1">
    <source>
        <dbReference type="SAM" id="SignalP"/>
    </source>
</evidence>
<dbReference type="InterPro" id="IPR007730">
    <property type="entry name" value="SPOR-like_dom"/>
</dbReference>
<dbReference type="Gene3D" id="3.30.70.1070">
    <property type="entry name" value="Sporulation related repeat"/>
    <property type="match status" value="1"/>
</dbReference>
<dbReference type="AlphaFoldDB" id="A0ABD5AL98"/>
<sequence length="199" mass="22647">MNKMQCFIKSLLIKILLGIMPVTAYADQKCYGDIIVFQRFDDQAMYPYFVNPSNDKVKKGGGENKTIVIQKRKQKQDEFLAQKKIEDVHTKKVEEKKNFDNKKQLDAAIAKEILENGEKKWMVQVALAANQNKASMIQSRLEAKGYKVVTSATTKGIRVMVDPANDYAIAQIIREKIIADNSLNMPSAWVFKWASLTPQ</sequence>
<organism evidence="3 4">
    <name type="scientific">Acinetobacter calcoaceticus</name>
    <dbReference type="NCBI Taxonomy" id="471"/>
    <lineage>
        <taxon>Bacteria</taxon>
        <taxon>Pseudomonadati</taxon>
        <taxon>Pseudomonadota</taxon>
        <taxon>Gammaproteobacteria</taxon>
        <taxon>Moraxellales</taxon>
        <taxon>Moraxellaceae</taxon>
        <taxon>Acinetobacter</taxon>
        <taxon>Acinetobacter calcoaceticus/baumannii complex</taxon>
    </lineage>
</organism>
<evidence type="ECO:0000259" key="2">
    <source>
        <dbReference type="PROSITE" id="PS51724"/>
    </source>
</evidence>
<reference evidence="3 4" key="1">
    <citation type="submission" date="2023-07" db="EMBL/GenBank/DDBJ databases">
        <title>Sorghum-associated microbial communities from plants grown in Nebraska, USA.</title>
        <authorList>
            <person name="Schachtman D."/>
        </authorList>
    </citation>
    <scope>NUCLEOTIDE SEQUENCE [LARGE SCALE GENOMIC DNA]</scope>
    <source>
        <strain evidence="3 4">CC146</strain>
    </source>
</reference>
<accession>A0ABD5AL98</accession>
<evidence type="ECO:0000313" key="4">
    <source>
        <dbReference type="Proteomes" id="UP001240164"/>
    </source>
</evidence>
<dbReference type="PROSITE" id="PS51724">
    <property type="entry name" value="SPOR"/>
    <property type="match status" value="1"/>
</dbReference>
<proteinExistence type="predicted"/>
<dbReference type="Proteomes" id="UP001240164">
    <property type="component" value="Unassembled WGS sequence"/>
</dbReference>
<keyword evidence="1" id="KW-0732">Signal</keyword>
<dbReference type="SUPFAM" id="SSF110997">
    <property type="entry name" value="Sporulation related repeat"/>
    <property type="match status" value="1"/>
</dbReference>
<name>A0ABD5AL98_ACICA</name>
<comment type="caution">
    <text evidence="3">The sequence shown here is derived from an EMBL/GenBank/DDBJ whole genome shotgun (WGS) entry which is preliminary data.</text>
</comment>
<feature type="domain" description="SPOR" evidence="2">
    <location>
        <begin position="115"/>
        <end position="192"/>
    </location>
</feature>
<protein>
    <recommendedName>
        <fullName evidence="2">SPOR domain-containing protein</fullName>
    </recommendedName>
</protein>